<sequence length="96" mass="10668">MKKNLILLAIVIVMCLIPFFMPTNKGAEFGGSDDQAEGAISQTHPDYKPWFSSFFEPASGEIESLLFTLQGSLGTGVICYILGYYRGRRLKDNARD</sequence>
<evidence type="ECO:0000313" key="12">
    <source>
        <dbReference type="Proteomes" id="UP000273143"/>
    </source>
</evidence>
<comment type="function">
    <text evidence="10">Part of the energy-coupling factor (ECF) transporter complex CbiMNOQ involved in cobalt import.</text>
</comment>
<evidence type="ECO:0000256" key="4">
    <source>
        <dbReference type="ARBA" id="ARBA00022573"/>
    </source>
</evidence>
<keyword evidence="12" id="KW-1185">Reference proteome</keyword>
<dbReference type="Proteomes" id="UP000273143">
    <property type="component" value="Chromosome"/>
</dbReference>
<keyword evidence="8 10" id="KW-0472">Membrane</keyword>
<comment type="pathway">
    <text evidence="10">Cofactor biosynthesis; adenosylcobalamin biosynthesis.</text>
</comment>
<organism evidence="11 12">
    <name type="scientific">Entomomonas moraniae</name>
    <dbReference type="NCBI Taxonomy" id="2213226"/>
    <lineage>
        <taxon>Bacteria</taxon>
        <taxon>Pseudomonadati</taxon>
        <taxon>Pseudomonadota</taxon>
        <taxon>Gammaproteobacteria</taxon>
        <taxon>Pseudomonadales</taxon>
        <taxon>Pseudomonadaceae</taxon>
        <taxon>Entomomonas</taxon>
    </lineage>
</organism>
<evidence type="ECO:0000256" key="5">
    <source>
        <dbReference type="ARBA" id="ARBA00022692"/>
    </source>
</evidence>
<comment type="subunit">
    <text evidence="10">Forms an energy-coupling factor (ECF) transporter complex composed of an ATP-binding protein (A component, CbiO), a transmembrane protein (T component, CbiQ) and 2 possible substrate-capture proteins (S components, CbiM and CbiN) of unknown stoichimetry.</text>
</comment>
<evidence type="ECO:0000256" key="10">
    <source>
        <dbReference type="HAMAP-Rule" id="MF_00330"/>
    </source>
</evidence>
<dbReference type="GO" id="GO:0015087">
    <property type="term" value="F:cobalt ion transmembrane transporter activity"/>
    <property type="evidence" value="ECO:0007669"/>
    <property type="project" value="UniProtKB-UniRule"/>
</dbReference>
<evidence type="ECO:0000256" key="7">
    <source>
        <dbReference type="ARBA" id="ARBA00023065"/>
    </source>
</evidence>
<dbReference type="EMBL" id="CP029822">
    <property type="protein sequence ID" value="AZS50451.1"/>
    <property type="molecule type" value="Genomic_DNA"/>
</dbReference>
<dbReference type="GO" id="GO:0009236">
    <property type="term" value="P:cobalamin biosynthetic process"/>
    <property type="evidence" value="ECO:0007669"/>
    <property type="project" value="UniProtKB-UniRule"/>
</dbReference>
<reference evidence="12" key="1">
    <citation type="submission" date="2018-06" db="EMBL/GenBank/DDBJ databases">
        <title>Complete genome of Pseudomonas insecticola strain QZS01.</title>
        <authorList>
            <person name="Wang J."/>
            <person name="Su Q."/>
        </authorList>
    </citation>
    <scope>NUCLEOTIDE SEQUENCE [LARGE SCALE GENOMIC DNA]</scope>
    <source>
        <strain evidence="12">QZS01</strain>
    </source>
</reference>
<dbReference type="GO" id="GO:0005886">
    <property type="term" value="C:plasma membrane"/>
    <property type="evidence" value="ECO:0007669"/>
    <property type="project" value="UniProtKB-SubCell"/>
</dbReference>
<keyword evidence="7 10" id="KW-0406">Ion transport</keyword>
<keyword evidence="9 10" id="KW-0170">Cobalt</keyword>
<comment type="subcellular location">
    <subcellularLocation>
        <location evidence="10">Cell membrane</location>
        <topology evidence="10">Multi-pass membrane protein</topology>
    </subcellularLocation>
</comment>
<protein>
    <recommendedName>
        <fullName evidence="10">Cobalt transport protein CbiN</fullName>
    </recommendedName>
    <alternativeName>
        <fullName evidence="10">Energy-coupling factor transporter probable substrate-capture protein CbiN</fullName>
        <shortName evidence="10">ECF transporter S component CbiN</shortName>
    </alternativeName>
</protein>
<accession>A0A3S9XDH7</accession>
<keyword evidence="4 10" id="KW-0169">Cobalamin biosynthesis</keyword>
<gene>
    <name evidence="10" type="primary">cbiN</name>
    <name evidence="11" type="ORF">DM558_06520</name>
</gene>
<dbReference type="NCBIfam" id="NF002780">
    <property type="entry name" value="PRK02898.1"/>
    <property type="match status" value="1"/>
</dbReference>
<dbReference type="NCBIfam" id="TIGR01165">
    <property type="entry name" value="cbiN"/>
    <property type="match status" value="1"/>
</dbReference>
<keyword evidence="5 10" id="KW-0812">Transmembrane</keyword>
<dbReference type="PANTHER" id="PTHR38662:SF1">
    <property type="entry name" value="COBALT TRANSPORT PROTEIN CBIN"/>
    <property type="match status" value="1"/>
</dbReference>
<evidence type="ECO:0000256" key="3">
    <source>
        <dbReference type="ARBA" id="ARBA00022475"/>
    </source>
</evidence>
<feature type="transmembrane region" description="Helical" evidence="10">
    <location>
        <begin position="5"/>
        <end position="21"/>
    </location>
</feature>
<keyword evidence="3 10" id="KW-1003">Cell membrane</keyword>
<evidence type="ECO:0000256" key="9">
    <source>
        <dbReference type="ARBA" id="ARBA00023285"/>
    </source>
</evidence>
<evidence type="ECO:0000256" key="6">
    <source>
        <dbReference type="ARBA" id="ARBA00022989"/>
    </source>
</evidence>
<proteinExistence type="inferred from homology"/>
<dbReference type="UniPathway" id="UPA00148"/>
<comment type="similarity">
    <text evidence="10">Belongs to the CbiN family.</text>
</comment>
<dbReference type="HAMAP" id="MF_00330">
    <property type="entry name" value="CbiN"/>
    <property type="match status" value="1"/>
</dbReference>
<dbReference type="RefSeq" id="WP_109702993.1">
    <property type="nucleotide sequence ID" value="NZ_CP029822.1"/>
</dbReference>
<dbReference type="AlphaFoldDB" id="A0A3S9XDH7"/>
<evidence type="ECO:0000313" key="11">
    <source>
        <dbReference type="EMBL" id="AZS50451.1"/>
    </source>
</evidence>
<evidence type="ECO:0000256" key="8">
    <source>
        <dbReference type="ARBA" id="ARBA00023136"/>
    </source>
</evidence>
<dbReference type="PANTHER" id="PTHR38662">
    <property type="entry name" value="COBALT TRANSPORT PROTEIN CBIN"/>
    <property type="match status" value="1"/>
</dbReference>
<dbReference type="Pfam" id="PF02553">
    <property type="entry name" value="CbiN"/>
    <property type="match status" value="1"/>
</dbReference>
<evidence type="ECO:0000256" key="1">
    <source>
        <dbReference type="ARBA" id="ARBA00022426"/>
    </source>
</evidence>
<keyword evidence="2 10" id="KW-0813">Transport</keyword>
<name>A0A3S9XDH7_9GAMM</name>
<keyword evidence="6 10" id="KW-1133">Transmembrane helix</keyword>
<keyword evidence="1 10" id="KW-0171">Cobalt transport</keyword>
<evidence type="ECO:0000256" key="2">
    <source>
        <dbReference type="ARBA" id="ARBA00022448"/>
    </source>
</evidence>
<dbReference type="KEGG" id="emo:DM558_06520"/>
<feature type="transmembrane region" description="Helical" evidence="10">
    <location>
        <begin position="65"/>
        <end position="85"/>
    </location>
</feature>
<dbReference type="InterPro" id="IPR003705">
    <property type="entry name" value="CbiN"/>
</dbReference>